<feature type="transmembrane region" description="Helical" evidence="1">
    <location>
        <begin position="179"/>
        <end position="197"/>
    </location>
</feature>
<protein>
    <recommendedName>
        <fullName evidence="2">DZANK-type domain-containing protein</fullName>
    </recommendedName>
</protein>
<dbReference type="PANTHER" id="PTHR36844:SF1">
    <property type="entry name" value="PROTEASE PRSW"/>
    <property type="match status" value="1"/>
</dbReference>
<feature type="transmembrane region" description="Helical" evidence="1">
    <location>
        <begin position="236"/>
        <end position="258"/>
    </location>
</feature>
<evidence type="ECO:0000256" key="1">
    <source>
        <dbReference type="SAM" id="Phobius"/>
    </source>
</evidence>
<evidence type="ECO:0000259" key="2">
    <source>
        <dbReference type="Pfam" id="PF12773"/>
    </source>
</evidence>
<reference evidence="3" key="1">
    <citation type="submission" date="2013-12" db="EMBL/GenBank/DDBJ databases">
        <title>A Varibaculum cambriense genome reconstructed from a premature infant gut community with otherwise low bacterial novelty that shifts toward anaerobic metabolism during the third week of life.</title>
        <authorList>
            <person name="Brown C.T."/>
            <person name="Sharon I."/>
            <person name="Thomas B.C."/>
            <person name="Castelle C.J."/>
            <person name="Morowitz M.J."/>
            <person name="Banfield J.F."/>
        </authorList>
    </citation>
    <scope>NUCLEOTIDE SEQUENCE</scope>
</reference>
<feature type="transmembrane region" description="Helical" evidence="1">
    <location>
        <begin position="380"/>
        <end position="398"/>
    </location>
</feature>
<feature type="transmembrane region" description="Helical" evidence="1">
    <location>
        <begin position="346"/>
        <end position="368"/>
    </location>
</feature>
<keyword evidence="1" id="KW-0472">Membrane</keyword>
<dbReference type="PANTHER" id="PTHR36844">
    <property type="entry name" value="PROTEASE PRSW"/>
    <property type="match status" value="1"/>
</dbReference>
<feature type="transmembrane region" description="Helical" evidence="1">
    <location>
        <begin position="410"/>
        <end position="431"/>
    </location>
</feature>
<dbReference type="Pfam" id="PF12773">
    <property type="entry name" value="DZR"/>
    <property type="match status" value="1"/>
</dbReference>
<comment type="caution">
    <text evidence="3">The sequence shown here is derived from an EMBL/GenBank/DDBJ whole genome shotgun (WGS) entry which is preliminary data.</text>
</comment>
<proteinExistence type="predicted"/>
<feature type="transmembrane region" description="Helical" evidence="1">
    <location>
        <begin position="302"/>
        <end position="326"/>
    </location>
</feature>
<gene>
    <name evidence="3" type="ORF">Q604_UNBC18348G0024</name>
</gene>
<dbReference type="EMBL" id="AZMM01018348">
    <property type="protein sequence ID" value="ETJ21189.1"/>
    <property type="molecule type" value="Genomic_DNA"/>
</dbReference>
<dbReference type="InterPro" id="IPR025874">
    <property type="entry name" value="DZR"/>
</dbReference>
<feature type="domain" description="DZANK-type" evidence="2">
    <location>
        <begin position="9"/>
        <end position="67"/>
    </location>
</feature>
<keyword evidence="1" id="KW-0812">Transmembrane</keyword>
<feature type="transmembrane region" description="Helical" evidence="1">
    <location>
        <begin position="203"/>
        <end position="224"/>
    </location>
</feature>
<dbReference type="Pfam" id="PF13367">
    <property type="entry name" value="PrsW-protease"/>
    <property type="match status" value="1"/>
</dbReference>
<dbReference type="AlphaFoldDB" id="W1WXK5"/>
<keyword evidence="1" id="KW-1133">Transmembrane helix</keyword>
<name>W1WXK5_9ZZZZ</name>
<dbReference type="GO" id="GO:0008233">
    <property type="term" value="F:peptidase activity"/>
    <property type="evidence" value="ECO:0007669"/>
    <property type="project" value="InterPro"/>
</dbReference>
<dbReference type="InterPro" id="IPR026898">
    <property type="entry name" value="PrsW"/>
</dbReference>
<sequence>MKVGIELICSNCGAHLEKDDKFCVNCGQSVFDNPKTKTEHNFNSQDRQCPKCHKVVNVDDKFCINCGHSLQQTLSNSNDNIASHTYSNTKPEIENETADHIRLTEEAKHLFNNTTKSIGRLAGNDESLKLNLRDMFSEVFKSHTKDEADDVFIAGTKRTTPHINEVSEEWGRPWVFSRVFLALGITFLALWILTNIFGNANAIPGMIFIGALLVPISGLIFFFESNAFKNISIFDVMRMFFIGGVLSLISTMILYQFVTFSTESQYYGIMTITDAFIVGFVEELGKATVVILFINYLKTNKILNGLLIGAAVGAGFAVFESAGYIFRFGFNLFDGVNNITEITIQRGWTALGSHLVWAAIVGAAAVIVKETKHFEWANIIDKRFIFFFFVAVTLHGIWDTEITLLSSGYLKYILLIMIAWLFIFILMKAGLTQVNQLRDEYNRLEER</sequence>
<accession>W1WXK5</accession>
<organism evidence="3">
    <name type="scientific">human gut metagenome</name>
    <dbReference type="NCBI Taxonomy" id="408170"/>
    <lineage>
        <taxon>unclassified sequences</taxon>
        <taxon>metagenomes</taxon>
        <taxon>organismal metagenomes</taxon>
    </lineage>
</organism>
<evidence type="ECO:0000313" key="3">
    <source>
        <dbReference type="EMBL" id="ETJ21189.1"/>
    </source>
</evidence>